<reference evidence="6" key="1">
    <citation type="journal article" date="2020" name="mSystems">
        <title>Genome- and Community-Level Interaction Insights into Carbon Utilization and Element Cycling Functions of Hydrothermarchaeota in Hydrothermal Sediment.</title>
        <authorList>
            <person name="Zhou Z."/>
            <person name="Liu Y."/>
            <person name="Xu W."/>
            <person name="Pan J."/>
            <person name="Luo Z.H."/>
            <person name="Li M."/>
        </authorList>
    </citation>
    <scope>NUCLEOTIDE SEQUENCE [LARGE SCALE GENOMIC DNA]</scope>
    <source>
        <strain evidence="6">SpSt-25</strain>
    </source>
</reference>
<evidence type="ECO:0000256" key="2">
    <source>
        <dbReference type="ARBA" id="ARBA00022670"/>
    </source>
</evidence>
<proteinExistence type="inferred from homology"/>
<keyword evidence="3" id="KW-0378">Hydrolase</keyword>
<dbReference type="AlphaFoldDB" id="A0A7C1T148"/>
<gene>
    <name evidence="6" type="ORF">ENP77_02245</name>
</gene>
<comment type="caution">
    <text evidence="6">The sequence shown here is derived from an EMBL/GenBank/DDBJ whole genome shotgun (WGS) entry which is preliminary data.</text>
</comment>
<evidence type="ECO:0000259" key="5">
    <source>
        <dbReference type="Pfam" id="PF00082"/>
    </source>
</evidence>
<dbReference type="GO" id="GO:0004252">
    <property type="term" value="F:serine-type endopeptidase activity"/>
    <property type="evidence" value="ECO:0007669"/>
    <property type="project" value="InterPro"/>
</dbReference>
<dbReference type="PANTHER" id="PTHR43806:SF11">
    <property type="entry name" value="CEREVISIN-RELATED"/>
    <property type="match status" value="1"/>
</dbReference>
<dbReference type="PROSITE" id="PS51892">
    <property type="entry name" value="SUBTILASE"/>
    <property type="match status" value="1"/>
</dbReference>
<dbReference type="InterPro" id="IPR000209">
    <property type="entry name" value="Peptidase_S8/S53_dom"/>
</dbReference>
<comment type="similarity">
    <text evidence="1">Belongs to the peptidase S8 family.</text>
</comment>
<evidence type="ECO:0000256" key="3">
    <source>
        <dbReference type="ARBA" id="ARBA00022801"/>
    </source>
</evidence>
<dbReference type="EMBL" id="DSKP01000079">
    <property type="protein sequence ID" value="HEB48600.1"/>
    <property type="molecule type" value="Genomic_DNA"/>
</dbReference>
<evidence type="ECO:0000256" key="4">
    <source>
        <dbReference type="ARBA" id="ARBA00022825"/>
    </source>
</evidence>
<dbReference type="Gene3D" id="3.40.50.200">
    <property type="entry name" value="Peptidase S8/S53 domain"/>
    <property type="match status" value="1"/>
</dbReference>
<evidence type="ECO:0000313" key="6">
    <source>
        <dbReference type="EMBL" id="HEB48600.1"/>
    </source>
</evidence>
<name>A0A7C1T148_THEPE</name>
<dbReference type="InterPro" id="IPR036852">
    <property type="entry name" value="Peptidase_S8/S53_dom_sf"/>
</dbReference>
<protein>
    <recommendedName>
        <fullName evidence="5">Peptidase S8/S53 domain-containing protein</fullName>
    </recommendedName>
</protein>
<organism evidence="6">
    <name type="scientific">Thermofilum pendens</name>
    <dbReference type="NCBI Taxonomy" id="2269"/>
    <lineage>
        <taxon>Archaea</taxon>
        <taxon>Thermoproteota</taxon>
        <taxon>Thermoprotei</taxon>
        <taxon>Thermofilales</taxon>
        <taxon>Thermofilaceae</taxon>
        <taxon>Thermofilum</taxon>
    </lineage>
</organism>
<accession>A0A7C1T148</accession>
<feature type="domain" description="Peptidase S8/S53" evidence="5">
    <location>
        <begin position="7"/>
        <end position="241"/>
    </location>
</feature>
<sequence>MATAKYTGGVAPGAAIVNAKVLDHCGRGSFDDMIAGSIWAVKTCHADIVNMSMGFEEAPTGVVKAALKFSGWMLDQMRRGVVFVAAAGNEGGKGYETVNYPAISPGVVAVAASDKRLNVAHYSSKGSERIEKLIGELKPTITAPGGAGSPTDPMEKVVSTFPAYLDYCDCGGRSYCKVDDLHAGLSGTSMATPHVSGGLALLLEALSERGLGKGDRYRLAVGALLHTAKKLDAGRYEQGWGFLNLPGALKSLGKFSYEVPSPESLEGLRRYWEVKQGEAVEAFTSIAAEVLEGLIGLGILGLMFSELMGIRGGRAARTLSILKEMYETGLISKEQFLLVARRLLSKNFA</sequence>
<dbReference type="GO" id="GO:0006508">
    <property type="term" value="P:proteolysis"/>
    <property type="evidence" value="ECO:0007669"/>
    <property type="project" value="UniProtKB-KW"/>
</dbReference>
<dbReference type="PROSITE" id="PS00138">
    <property type="entry name" value="SUBTILASE_SER"/>
    <property type="match status" value="1"/>
</dbReference>
<evidence type="ECO:0000256" key="1">
    <source>
        <dbReference type="ARBA" id="ARBA00011073"/>
    </source>
</evidence>
<keyword evidence="2" id="KW-0645">Protease</keyword>
<dbReference type="SUPFAM" id="SSF52743">
    <property type="entry name" value="Subtilisin-like"/>
    <property type="match status" value="1"/>
</dbReference>
<dbReference type="Pfam" id="PF00082">
    <property type="entry name" value="Peptidase_S8"/>
    <property type="match status" value="1"/>
</dbReference>
<dbReference type="InterPro" id="IPR023828">
    <property type="entry name" value="Peptidase_S8_Ser-AS"/>
</dbReference>
<dbReference type="PANTHER" id="PTHR43806">
    <property type="entry name" value="PEPTIDASE S8"/>
    <property type="match status" value="1"/>
</dbReference>
<dbReference type="InterPro" id="IPR050131">
    <property type="entry name" value="Peptidase_S8_subtilisin-like"/>
</dbReference>
<keyword evidence="4" id="KW-0720">Serine protease</keyword>